<keyword evidence="4" id="KW-1185">Reference proteome</keyword>
<dbReference type="Proteomes" id="UP000321927">
    <property type="component" value="Unassembled WGS sequence"/>
</dbReference>
<evidence type="ECO:0000313" key="4">
    <source>
        <dbReference type="Proteomes" id="UP000321927"/>
    </source>
</evidence>
<dbReference type="EMBL" id="VORV01000001">
    <property type="protein sequence ID" value="TXD79926.1"/>
    <property type="molecule type" value="Genomic_DNA"/>
</dbReference>
<evidence type="ECO:0000313" key="2">
    <source>
        <dbReference type="EMBL" id="TXD79926.1"/>
    </source>
</evidence>
<sequence length="183" mass="21574">MNIVSIFERSKDCLYAVKYDEGELDALEILQKYWEDPEELRKFFIQYKKDYEAYYGKVRTSSIVEKTIEDADTLFETLFELAEDESGKHLSEIFKPLHKKEVGKSYELQQLKAYGTLSNSILRVYAIRYGTSYVITGGAIKLTDQMKDRDHTKKELYKLNLVRDYLQDKGEEGEFVYLDILRQ</sequence>
<comment type="caution">
    <text evidence="1">The sequence shown here is derived from an EMBL/GenBank/DDBJ whole genome shotgun (WGS) entry which is preliminary data.</text>
</comment>
<reference evidence="1 3" key="1">
    <citation type="submission" date="2018-06" db="EMBL/GenBank/DDBJ databases">
        <title>Genomic Encyclopedia of Archaeal and Bacterial Type Strains, Phase II (KMG-II): from individual species to whole genera.</title>
        <authorList>
            <person name="Goeker M."/>
        </authorList>
    </citation>
    <scope>NUCLEOTIDE SEQUENCE [LARGE SCALE GENOMIC DNA]</scope>
    <source>
        <strain evidence="1 3">DSM 22686</strain>
    </source>
</reference>
<dbReference type="Proteomes" id="UP000249115">
    <property type="component" value="Unassembled WGS sequence"/>
</dbReference>
<gene>
    <name evidence="2" type="ORF">ESW18_01985</name>
    <name evidence="1" type="ORF">LV84_02154</name>
</gene>
<reference evidence="2 4" key="2">
    <citation type="submission" date="2019-08" db="EMBL/GenBank/DDBJ databases">
        <title>Genome of Algoriphagus ratkowskyi IC026.</title>
        <authorList>
            <person name="Bowman J.P."/>
        </authorList>
    </citation>
    <scope>NUCLEOTIDE SEQUENCE [LARGE SCALE GENOMIC DNA]</scope>
    <source>
        <strain evidence="2 4">IC026</strain>
    </source>
</reference>
<protein>
    <submittedName>
        <fullName evidence="2">NRDE family protein</fullName>
    </submittedName>
</protein>
<organism evidence="1 3">
    <name type="scientific">Algoriphagus ratkowskyi</name>
    <dbReference type="NCBI Taxonomy" id="57028"/>
    <lineage>
        <taxon>Bacteria</taxon>
        <taxon>Pseudomonadati</taxon>
        <taxon>Bacteroidota</taxon>
        <taxon>Cytophagia</taxon>
        <taxon>Cytophagales</taxon>
        <taxon>Cyclobacteriaceae</taxon>
        <taxon>Algoriphagus</taxon>
    </lineage>
</organism>
<dbReference type="OrthoDB" id="1067077at2"/>
<evidence type="ECO:0000313" key="3">
    <source>
        <dbReference type="Proteomes" id="UP000249115"/>
    </source>
</evidence>
<name>A0A2W7R836_9BACT</name>
<dbReference type="RefSeq" id="WP_086501475.1">
    <property type="nucleotide sequence ID" value="NZ_MSSV01000008.1"/>
</dbReference>
<dbReference type="EMBL" id="QKZU01000007">
    <property type="protein sequence ID" value="PZX57023.1"/>
    <property type="molecule type" value="Genomic_DNA"/>
</dbReference>
<evidence type="ECO:0000313" key="1">
    <source>
        <dbReference type="EMBL" id="PZX57023.1"/>
    </source>
</evidence>
<proteinExistence type="predicted"/>
<dbReference type="AlphaFoldDB" id="A0A2W7R836"/>
<accession>A0A2W7R836</accession>